<reference evidence="1 3" key="3">
    <citation type="submission" date="2017-08" db="EMBL/GenBank/DDBJ databases">
        <title>WGS of novel Burkholderia cepaca complex species.</title>
        <authorList>
            <person name="Lipuma J."/>
            <person name="Spilker T."/>
        </authorList>
    </citation>
    <scope>NUCLEOTIDE SEQUENCE [LARGE SCALE GENOMIC DNA]</scope>
    <source>
        <strain evidence="1 3">AU17325</strain>
    </source>
</reference>
<reference evidence="2 4" key="4">
    <citation type="submission" date="2019-09" db="EMBL/GenBank/DDBJ databases">
        <authorList>
            <person name="Depoorter E."/>
        </authorList>
    </citation>
    <scope>NUCLEOTIDE SEQUENCE [LARGE SCALE GENOMIC DNA]</scope>
    <source>
        <strain evidence="2 4">R-17378</strain>
    </source>
</reference>
<gene>
    <name evidence="2" type="ORF">BLA17378_02047</name>
    <name evidence="1" type="ORF">CFB84_44075</name>
</gene>
<dbReference type="RefSeq" id="WP_008344270.1">
    <property type="nucleotide sequence ID" value="NZ_CABVQG010000006.1"/>
</dbReference>
<name>A0A228HGM7_9BURK</name>
<evidence type="ECO:0000313" key="4">
    <source>
        <dbReference type="Proteomes" id="UP000494120"/>
    </source>
</evidence>
<dbReference type="PANTHER" id="PTHR36455:SF1">
    <property type="entry name" value="BLR8292 PROTEIN"/>
    <property type="match status" value="1"/>
</dbReference>
<evidence type="ECO:0000313" key="3">
    <source>
        <dbReference type="Proteomes" id="UP000214600"/>
    </source>
</evidence>
<dbReference type="PANTHER" id="PTHR36455">
    <property type="match status" value="1"/>
</dbReference>
<dbReference type="EMBL" id="CABVQG010000006">
    <property type="protein sequence ID" value="VWC59303.1"/>
    <property type="molecule type" value="Genomic_DNA"/>
</dbReference>
<keyword evidence="4" id="KW-1185">Reference proteome</keyword>
<reference evidence="1" key="2">
    <citation type="submission" date="2017-06" db="EMBL/GenBank/DDBJ databases">
        <authorList>
            <person name="Kim H.J."/>
            <person name="Triplett B.A."/>
        </authorList>
    </citation>
    <scope>NUCLEOTIDE SEQUENCE [LARGE SCALE GENOMIC DNA]</scope>
    <source>
        <strain evidence="1">AU17325</strain>
    </source>
</reference>
<dbReference type="Pfam" id="PF05717">
    <property type="entry name" value="TnpB_IS66"/>
    <property type="match status" value="1"/>
</dbReference>
<evidence type="ECO:0000313" key="1">
    <source>
        <dbReference type="EMBL" id="OXI29198.1"/>
    </source>
</evidence>
<dbReference type="EMBL" id="NKFA01000068">
    <property type="protein sequence ID" value="OXI29198.1"/>
    <property type="molecule type" value="Genomic_DNA"/>
</dbReference>
<protein>
    <submittedName>
        <fullName evidence="2">IS66 Orf2 like protein</fullName>
    </submittedName>
    <submittedName>
        <fullName evidence="1">Transposase</fullName>
    </submittedName>
</protein>
<comment type="caution">
    <text evidence="1">The sequence shown here is derived from an EMBL/GenBank/DDBJ whole genome shotgun (WGS) entry which is preliminary data.</text>
</comment>
<proteinExistence type="predicted"/>
<dbReference type="Proteomes" id="UP000494120">
    <property type="component" value="Unassembled WGS sequence"/>
</dbReference>
<dbReference type="AlphaFoldDB" id="A0A228HGM7"/>
<organism evidence="1 3">
    <name type="scientific">Burkholderia aenigmatica</name>
    <dbReference type="NCBI Taxonomy" id="2015348"/>
    <lineage>
        <taxon>Bacteria</taxon>
        <taxon>Pseudomonadati</taxon>
        <taxon>Pseudomonadota</taxon>
        <taxon>Betaproteobacteria</taxon>
        <taxon>Burkholderiales</taxon>
        <taxon>Burkholderiaceae</taxon>
        <taxon>Burkholderia</taxon>
        <taxon>Burkholderia cepacia complex</taxon>
    </lineage>
</organism>
<dbReference type="InterPro" id="IPR008878">
    <property type="entry name" value="Transposase_IS66_Orf2"/>
</dbReference>
<evidence type="ECO:0000313" key="2">
    <source>
        <dbReference type="EMBL" id="VWC59303.1"/>
    </source>
</evidence>
<dbReference type="NCBIfam" id="NF033819">
    <property type="entry name" value="IS66_TnpB"/>
    <property type="match status" value="1"/>
</dbReference>
<accession>A0A228HGM7</accession>
<sequence length="116" mass="13890">MFRFDADVKVYVHRDAVDFRKGIAGLSTMVEHALGLDPFARAVYVFRNRRTDRLKLLLWERNGFWLLLRRLEADRFAWPRGGETVLELSTEQLHWLLEGIDLQAMRRHPVRRYEHV</sequence>
<dbReference type="OrthoDB" id="9801450at2"/>
<dbReference type="Proteomes" id="UP000214600">
    <property type="component" value="Unassembled WGS sequence"/>
</dbReference>
<reference evidence="3" key="1">
    <citation type="submission" date="2017-06" db="EMBL/GenBank/DDBJ databases">
        <authorList>
            <person name="LiPuma J."/>
            <person name="Spilker T."/>
        </authorList>
    </citation>
    <scope>NUCLEOTIDE SEQUENCE [LARGE SCALE GENOMIC DNA]</scope>
    <source>
        <strain evidence="3">AU17325</strain>
    </source>
</reference>